<dbReference type="InterPro" id="IPR003879">
    <property type="entry name" value="Butyrophylin_SPRY"/>
</dbReference>
<dbReference type="InterPro" id="IPR043136">
    <property type="entry name" value="B30.2/SPRY_sf"/>
</dbReference>
<dbReference type="PANTHER" id="PTHR25465:SF30">
    <property type="entry name" value="FINTRIM FAMILY, MEMBER 82"/>
    <property type="match status" value="1"/>
</dbReference>
<feature type="compositionally biased region" description="Basic and acidic residues" evidence="4">
    <location>
        <begin position="67"/>
        <end position="77"/>
    </location>
</feature>
<dbReference type="OMA" id="PEPFTHR"/>
<feature type="region of interest" description="Disordered" evidence="4">
    <location>
        <begin position="112"/>
        <end position="145"/>
    </location>
</feature>
<evidence type="ECO:0000256" key="1">
    <source>
        <dbReference type="ARBA" id="ARBA00022723"/>
    </source>
</evidence>
<dbReference type="InterPro" id="IPR003877">
    <property type="entry name" value="SPRY_dom"/>
</dbReference>
<proteinExistence type="predicted"/>
<dbReference type="Pfam" id="PF13765">
    <property type="entry name" value="PRY"/>
    <property type="match status" value="1"/>
</dbReference>
<sequence>MSLLGEPPHENHQKEAEVQEDEEPDSEKKSNEDVQVKDFLKPSQTEKRAISPLTLLRDDFNQFTEEIRNQFKEKDTNPKSNGLTEKQVRPRTLFKEDLNNFRENLSSVFKIGVPKEQENKDEAEKEDDKSGVKASKAERAGEPFKSLFKREKPLLKIPQKAEDVKEVKKSNTGLDFRGSLRKQNREKGDTTKDCVNKSKNGCEKKTGIPQTQQSKMFASKTADQKCETEDRSEDSFAVLGDEDEALANLSSEILNSGINLLTLRNNLRDQPIEDQRSPKSFATYLTLDPNTASAELCLTDGNRKATRGWLNSCASEHPDRFEGCPQVLCREGLLDLVYWEVVWSGGTDIGVAYYSISRNREAMSCLLGHNKRSWSLECSEGSYTPCHNNKRFKSSSPEPFTHRVGVFLDWNAGSLSFYCISKDAMVHLHTFKSTFTEPLYPAFWVWSFDGSVSLRQVELDWERLLQ</sequence>
<feature type="compositionally biased region" description="Basic and acidic residues" evidence="4">
    <location>
        <begin position="113"/>
        <end position="145"/>
    </location>
</feature>
<dbReference type="KEGG" id="kmr:108246654"/>
<dbReference type="PRINTS" id="PR01407">
    <property type="entry name" value="BUTYPHLNCDUF"/>
</dbReference>
<protein>
    <submittedName>
        <fullName evidence="6">E3 ubiquitin/ISG15 ligase TRIM25-like</fullName>
    </submittedName>
</protein>
<reference evidence="6" key="1">
    <citation type="submission" date="2025-08" db="UniProtKB">
        <authorList>
            <consortium name="Ensembl"/>
        </authorList>
    </citation>
    <scope>IDENTIFICATION</scope>
</reference>
<keyword evidence="1" id="KW-0479">Metal-binding</keyword>
<organism evidence="6 7">
    <name type="scientific">Kryptolebias marmoratus</name>
    <name type="common">Mangrove killifish</name>
    <name type="synonym">Rivulus marmoratus</name>
    <dbReference type="NCBI Taxonomy" id="37003"/>
    <lineage>
        <taxon>Eukaryota</taxon>
        <taxon>Metazoa</taxon>
        <taxon>Chordata</taxon>
        <taxon>Craniata</taxon>
        <taxon>Vertebrata</taxon>
        <taxon>Euteleostomi</taxon>
        <taxon>Actinopterygii</taxon>
        <taxon>Neopterygii</taxon>
        <taxon>Teleostei</taxon>
        <taxon>Neoteleostei</taxon>
        <taxon>Acanthomorphata</taxon>
        <taxon>Ovalentaria</taxon>
        <taxon>Atherinomorphae</taxon>
        <taxon>Cyprinodontiformes</taxon>
        <taxon>Rivulidae</taxon>
        <taxon>Kryptolebias</taxon>
    </lineage>
</organism>
<dbReference type="SMART" id="SM00589">
    <property type="entry name" value="PRY"/>
    <property type="match status" value="1"/>
</dbReference>
<evidence type="ECO:0000313" key="6">
    <source>
        <dbReference type="Ensembl" id="ENSKMAP00000024472.1"/>
    </source>
</evidence>
<feature type="region of interest" description="Disordered" evidence="4">
    <location>
        <begin position="67"/>
        <end position="91"/>
    </location>
</feature>
<dbReference type="PANTHER" id="PTHR25465">
    <property type="entry name" value="B-BOX DOMAIN CONTAINING"/>
    <property type="match status" value="1"/>
</dbReference>
<reference evidence="6" key="2">
    <citation type="submission" date="2025-09" db="UniProtKB">
        <authorList>
            <consortium name="Ensembl"/>
        </authorList>
    </citation>
    <scope>IDENTIFICATION</scope>
</reference>
<evidence type="ECO:0000313" key="7">
    <source>
        <dbReference type="Proteomes" id="UP000264800"/>
    </source>
</evidence>
<feature type="domain" description="B30.2/SPRY" evidence="5">
    <location>
        <begin position="265"/>
        <end position="461"/>
    </location>
</feature>
<dbReference type="PROSITE" id="PS50188">
    <property type="entry name" value="B302_SPRY"/>
    <property type="match status" value="1"/>
</dbReference>
<dbReference type="InterPro" id="IPR013320">
    <property type="entry name" value="ConA-like_dom_sf"/>
</dbReference>
<dbReference type="RefSeq" id="XP_017289788.1">
    <property type="nucleotide sequence ID" value="XM_017434299.3"/>
</dbReference>
<dbReference type="AlphaFoldDB" id="A0A3Q3GLN9"/>
<feature type="compositionally biased region" description="Basic and acidic residues" evidence="4">
    <location>
        <begin position="26"/>
        <end position="49"/>
    </location>
</feature>
<dbReference type="Pfam" id="PF00622">
    <property type="entry name" value="SPRY"/>
    <property type="match status" value="1"/>
</dbReference>
<evidence type="ECO:0000256" key="2">
    <source>
        <dbReference type="ARBA" id="ARBA00022771"/>
    </source>
</evidence>
<dbReference type="SUPFAM" id="SSF49899">
    <property type="entry name" value="Concanavalin A-like lectins/glucanases"/>
    <property type="match status" value="1"/>
</dbReference>
<feature type="compositionally biased region" description="Basic and acidic residues" evidence="4">
    <location>
        <begin position="7"/>
        <end position="17"/>
    </location>
</feature>
<dbReference type="OrthoDB" id="6105938at2759"/>
<dbReference type="SMART" id="SM00449">
    <property type="entry name" value="SPRY"/>
    <property type="match status" value="1"/>
</dbReference>
<dbReference type="Gene3D" id="2.60.120.920">
    <property type="match status" value="1"/>
</dbReference>
<dbReference type="InterPro" id="IPR006574">
    <property type="entry name" value="PRY"/>
</dbReference>
<feature type="region of interest" description="Disordered" evidence="4">
    <location>
        <begin position="1"/>
        <end position="54"/>
    </location>
</feature>
<dbReference type="CDD" id="cd16040">
    <property type="entry name" value="SPRY_PRY_SNTX"/>
    <property type="match status" value="1"/>
</dbReference>
<dbReference type="GO" id="GO:0008270">
    <property type="term" value="F:zinc ion binding"/>
    <property type="evidence" value="ECO:0007669"/>
    <property type="project" value="UniProtKB-KW"/>
</dbReference>
<evidence type="ECO:0000259" key="5">
    <source>
        <dbReference type="PROSITE" id="PS50188"/>
    </source>
</evidence>
<dbReference type="GeneTree" id="ENSGT00940000162978"/>
<dbReference type="GeneID" id="108246654"/>
<name>A0A3Q3GLN9_KRYMA</name>
<keyword evidence="7" id="KW-1185">Reference proteome</keyword>
<evidence type="ECO:0000256" key="3">
    <source>
        <dbReference type="ARBA" id="ARBA00022833"/>
    </source>
</evidence>
<keyword evidence="2" id="KW-0863">Zinc-finger</keyword>
<dbReference type="InterPro" id="IPR051051">
    <property type="entry name" value="E3_ubiq-ligase_TRIM/RNF"/>
</dbReference>
<dbReference type="GO" id="GO:0005737">
    <property type="term" value="C:cytoplasm"/>
    <property type="evidence" value="ECO:0007669"/>
    <property type="project" value="UniProtKB-ARBA"/>
</dbReference>
<dbReference type="Ensembl" id="ENSKMAT00000024778.1">
    <property type="protein sequence ID" value="ENSKMAP00000024472.1"/>
    <property type="gene ID" value="ENSKMAG00000018143.1"/>
</dbReference>
<dbReference type="Proteomes" id="UP000264800">
    <property type="component" value="Unplaced"/>
</dbReference>
<dbReference type="InterPro" id="IPR001870">
    <property type="entry name" value="B30.2/SPRY"/>
</dbReference>
<keyword evidence="3" id="KW-0862">Zinc</keyword>
<evidence type="ECO:0000256" key="4">
    <source>
        <dbReference type="SAM" id="MobiDB-lite"/>
    </source>
</evidence>
<accession>A0A3Q3GLN9</accession>